<accession>A0ABU0IYF3</accession>
<evidence type="ECO:0000313" key="2">
    <source>
        <dbReference type="Proteomes" id="UP001242480"/>
    </source>
</evidence>
<comment type="caution">
    <text evidence="1">The sequence shown here is derived from an EMBL/GenBank/DDBJ whole genome shotgun (WGS) entry which is preliminary data.</text>
</comment>
<gene>
    <name evidence="1" type="ORF">QO011_000038</name>
</gene>
<dbReference type="Gene3D" id="3.40.50.150">
    <property type="entry name" value="Vaccinia Virus protein VP39"/>
    <property type="match status" value="1"/>
</dbReference>
<sequence length="159" mass="17000">MSRLDSFIRRVTAQRDVLDHVCAVVARLEGPVLELGLGNGRTYDHLRERLPGRRILAFDRALVAHRGSAPPEGDLVIGEIRDTAAAFAGIGAALVHADIETGYAEIDGETALWLPSVAAAALAQGGLVASGLALHHPDLAGLPLPPEVPAERYFIYIRR</sequence>
<evidence type="ECO:0000313" key="1">
    <source>
        <dbReference type="EMBL" id="MDQ0467043.1"/>
    </source>
</evidence>
<organism evidence="1 2">
    <name type="scientific">Labrys wisconsinensis</name>
    <dbReference type="NCBI Taxonomy" id="425677"/>
    <lineage>
        <taxon>Bacteria</taxon>
        <taxon>Pseudomonadati</taxon>
        <taxon>Pseudomonadota</taxon>
        <taxon>Alphaproteobacteria</taxon>
        <taxon>Hyphomicrobiales</taxon>
        <taxon>Xanthobacteraceae</taxon>
        <taxon>Labrys</taxon>
    </lineage>
</organism>
<dbReference type="SUPFAM" id="SSF53335">
    <property type="entry name" value="S-adenosyl-L-methionine-dependent methyltransferases"/>
    <property type="match status" value="1"/>
</dbReference>
<dbReference type="RefSeq" id="WP_307266175.1">
    <property type="nucleotide sequence ID" value="NZ_JAUSVX010000001.1"/>
</dbReference>
<keyword evidence="2" id="KW-1185">Reference proteome</keyword>
<proteinExistence type="predicted"/>
<evidence type="ECO:0008006" key="3">
    <source>
        <dbReference type="Google" id="ProtNLM"/>
    </source>
</evidence>
<protein>
    <recommendedName>
        <fullName evidence="3">S-adenosyl-L-methionine methyltransferase</fullName>
    </recommendedName>
</protein>
<dbReference type="InterPro" id="IPR029063">
    <property type="entry name" value="SAM-dependent_MTases_sf"/>
</dbReference>
<dbReference type="Proteomes" id="UP001242480">
    <property type="component" value="Unassembled WGS sequence"/>
</dbReference>
<reference evidence="1 2" key="1">
    <citation type="submission" date="2023-07" db="EMBL/GenBank/DDBJ databases">
        <title>Genomic Encyclopedia of Type Strains, Phase IV (KMG-IV): sequencing the most valuable type-strain genomes for metagenomic binning, comparative biology and taxonomic classification.</title>
        <authorList>
            <person name="Goeker M."/>
        </authorList>
    </citation>
    <scope>NUCLEOTIDE SEQUENCE [LARGE SCALE GENOMIC DNA]</scope>
    <source>
        <strain evidence="1 2">DSM 19619</strain>
    </source>
</reference>
<dbReference type="EMBL" id="JAUSVX010000001">
    <property type="protein sequence ID" value="MDQ0467043.1"/>
    <property type="molecule type" value="Genomic_DNA"/>
</dbReference>
<name>A0ABU0IYF3_9HYPH</name>
<dbReference type="InterPro" id="IPR025690">
    <property type="entry name" value="Methyltransf_put"/>
</dbReference>
<dbReference type="Pfam" id="PF12692">
    <property type="entry name" value="Methyltransf_17"/>
    <property type="match status" value="1"/>
</dbReference>